<dbReference type="InterPro" id="IPR050229">
    <property type="entry name" value="GlpE_sulfurtransferase"/>
</dbReference>
<dbReference type="InterPro" id="IPR036873">
    <property type="entry name" value="Rhodanese-like_dom_sf"/>
</dbReference>
<organism evidence="2 3">
    <name type="scientific">Candidatus Enterococcus ferrettii</name>
    <dbReference type="NCBI Taxonomy" id="2815324"/>
    <lineage>
        <taxon>Bacteria</taxon>
        <taxon>Bacillati</taxon>
        <taxon>Bacillota</taxon>
        <taxon>Bacilli</taxon>
        <taxon>Lactobacillales</taxon>
        <taxon>Enterococcaceae</taxon>
        <taxon>Enterococcus</taxon>
    </lineage>
</organism>
<dbReference type="Gene3D" id="3.40.250.10">
    <property type="entry name" value="Rhodanese-like domain"/>
    <property type="match status" value="1"/>
</dbReference>
<feature type="domain" description="Rhodanese" evidence="1">
    <location>
        <begin position="15"/>
        <end position="98"/>
    </location>
</feature>
<dbReference type="SUPFAM" id="SSF52821">
    <property type="entry name" value="Rhodanese/Cell cycle control phosphatase"/>
    <property type="match status" value="1"/>
</dbReference>
<evidence type="ECO:0000259" key="1">
    <source>
        <dbReference type="PROSITE" id="PS50206"/>
    </source>
</evidence>
<name>A0ABV0EVD7_9ENTE</name>
<dbReference type="PANTHER" id="PTHR43031:SF16">
    <property type="entry name" value="OXIDOREDUCTASE"/>
    <property type="match status" value="1"/>
</dbReference>
<dbReference type="Proteomes" id="UP000664357">
    <property type="component" value="Unassembled WGS sequence"/>
</dbReference>
<dbReference type="EMBL" id="JAFREL020000002">
    <property type="protein sequence ID" value="MEO1771247.1"/>
    <property type="molecule type" value="Genomic_DNA"/>
</dbReference>
<evidence type="ECO:0000313" key="2">
    <source>
        <dbReference type="EMBL" id="MEO1771247.1"/>
    </source>
</evidence>
<proteinExistence type="predicted"/>
<dbReference type="PANTHER" id="PTHR43031">
    <property type="entry name" value="FAD-DEPENDENT OXIDOREDUCTASE"/>
    <property type="match status" value="1"/>
</dbReference>
<accession>A0ABV0EVD7</accession>
<sequence>MNHSITIQEFLALANKQNVHILDLRDPAIYDTTDLTSFTRVERIPLTQLVNQFTELDKAKTYYLFSQFGDDSDTMTSFLEKRGYHVVNVIGGATAFCHYLAS</sequence>
<dbReference type="Pfam" id="PF00581">
    <property type="entry name" value="Rhodanese"/>
    <property type="match status" value="1"/>
</dbReference>
<dbReference type="CDD" id="cd00158">
    <property type="entry name" value="RHOD"/>
    <property type="match status" value="1"/>
</dbReference>
<comment type="caution">
    <text evidence="2">The sequence shown here is derived from an EMBL/GenBank/DDBJ whole genome shotgun (WGS) entry which is preliminary data.</text>
</comment>
<evidence type="ECO:0000313" key="3">
    <source>
        <dbReference type="Proteomes" id="UP000664357"/>
    </source>
</evidence>
<protein>
    <recommendedName>
        <fullName evidence="1">Rhodanese domain-containing protein</fullName>
    </recommendedName>
</protein>
<dbReference type="PROSITE" id="PS50206">
    <property type="entry name" value="RHODANESE_3"/>
    <property type="match status" value="1"/>
</dbReference>
<keyword evidence="3" id="KW-1185">Reference proteome</keyword>
<dbReference type="InterPro" id="IPR001763">
    <property type="entry name" value="Rhodanese-like_dom"/>
</dbReference>
<reference evidence="2 3" key="1">
    <citation type="submission" date="2024-02" db="EMBL/GenBank/DDBJ databases">
        <title>The Genome Sequence of Enterococcus sp. DIV0159.</title>
        <authorList>
            <person name="Earl A."/>
            <person name="Manson A."/>
            <person name="Gilmore M."/>
            <person name="Sanders J."/>
            <person name="Shea T."/>
            <person name="Howe W."/>
            <person name="Livny J."/>
            <person name="Cuomo C."/>
            <person name="Neafsey D."/>
            <person name="Birren B."/>
        </authorList>
    </citation>
    <scope>NUCLEOTIDE SEQUENCE [LARGE SCALE GENOMIC DNA]</scope>
    <source>
        <strain evidence="2 3">665A</strain>
    </source>
</reference>
<gene>
    <name evidence="2" type="ORF">JZO67_003226</name>
</gene>
<dbReference type="RefSeq" id="WP_207704368.1">
    <property type="nucleotide sequence ID" value="NZ_JAFREL020000002.1"/>
</dbReference>